<sequence length="162" mass="17115">MAKSDIFLRLKSLKGGVIKGESADAQHKDEMDIRSIAWGMKSTTAMGAKGPSNKTSFDSVKIVKDVDRASTALMGVMRTNDAVVEAVVTVRKASGGAAPLDYMQVKIKDGRITAYDLQSDPAQPALLVETLSLTFKAIEIQYKAQDASGSGGGATTFNAEAI</sequence>
<dbReference type="InterPro" id="IPR053165">
    <property type="entry name" value="HSI-I_assembly_Hcp1"/>
</dbReference>
<dbReference type="RefSeq" id="WP_394514605.1">
    <property type="nucleotide sequence ID" value="NZ_JBIGHX010000013.1"/>
</dbReference>
<dbReference type="EMBL" id="JBIGHX010000013">
    <property type="protein sequence ID" value="MFG6464899.1"/>
    <property type="molecule type" value="Genomic_DNA"/>
</dbReference>
<dbReference type="Proteomes" id="UP001606302">
    <property type="component" value="Unassembled WGS sequence"/>
</dbReference>
<dbReference type="SUPFAM" id="SSF141452">
    <property type="entry name" value="Hcp1-like"/>
    <property type="match status" value="1"/>
</dbReference>
<dbReference type="InterPro" id="IPR036624">
    <property type="entry name" value="Hcp1-lik_sf"/>
</dbReference>
<dbReference type="PANTHER" id="PTHR36152:SF1">
    <property type="entry name" value="UBIQUITIN-LIKE DOMAIN-CONTAINING PROTEIN"/>
    <property type="match status" value="1"/>
</dbReference>
<reference evidence="1 2" key="1">
    <citation type="submission" date="2024-08" db="EMBL/GenBank/DDBJ databases">
        <authorList>
            <person name="Lu H."/>
        </authorList>
    </citation>
    <scope>NUCLEOTIDE SEQUENCE [LARGE SCALE GENOMIC DNA]</scope>
    <source>
        <strain evidence="1 2">DXS20W</strain>
    </source>
</reference>
<name>A0ABW7GSF1_9BURK</name>
<accession>A0ABW7GSF1</accession>
<comment type="caution">
    <text evidence="1">The sequence shown here is derived from an EMBL/GenBank/DDBJ whole genome shotgun (WGS) entry which is preliminary data.</text>
</comment>
<dbReference type="Gene3D" id="2.30.110.20">
    <property type="entry name" value="Hcp1-like"/>
    <property type="match status" value="1"/>
</dbReference>
<organism evidence="1 2">
    <name type="scientific">Pelomonas lactea</name>
    <dbReference type="NCBI Taxonomy" id="3299030"/>
    <lineage>
        <taxon>Bacteria</taxon>
        <taxon>Pseudomonadati</taxon>
        <taxon>Pseudomonadota</taxon>
        <taxon>Betaproteobacteria</taxon>
        <taxon>Burkholderiales</taxon>
        <taxon>Sphaerotilaceae</taxon>
        <taxon>Roseateles</taxon>
    </lineage>
</organism>
<dbReference type="Pfam" id="PF05638">
    <property type="entry name" value="T6SS_HCP"/>
    <property type="match status" value="1"/>
</dbReference>
<proteinExistence type="predicted"/>
<dbReference type="InterPro" id="IPR008514">
    <property type="entry name" value="T6SS_Hcp"/>
</dbReference>
<evidence type="ECO:0000313" key="2">
    <source>
        <dbReference type="Proteomes" id="UP001606302"/>
    </source>
</evidence>
<keyword evidence="2" id="KW-1185">Reference proteome</keyword>
<dbReference type="PANTHER" id="PTHR36152">
    <property type="entry name" value="CYTOPLASMIC PROTEIN-RELATED"/>
    <property type="match status" value="1"/>
</dbReference>
<gene>
    <name evidence="1" type="ORF">ACG04Q_25220</name>
</gene>
<protein>
    <submittedName>
        <fullName evidence="1">Hcp family type VI secretion system effector</fullName>
    </submittedName>
</protein>
<evidence type="ECO:0000313" key="1">
    <source>
        <dbReference type="EMBL" id="MFG6464899.1"/>
    </source>
</evidence>